<dbReference type="SMART" id="SM01130">
    <property type="entry name" value="DHDPS"/>
    <property type="match status" value="1"/>
</dbReference>
<dbReference type="InterPro" id="IPR002220">
    <property type="entry name" value="DapA-like"/>
</dbReference>
<dbReference type="Pfam" id="PF00701">
    <property type="entry name" value="DHDPS"/>
    <property type="match status" value="1"/>
</dbReference>
<dbReference type="Proteomes" id="UP000243401">
    <property type="component" value="Unassembled WGS sequence"/>
</dbReference>
<evidence type="ECO:0000256" key="2">
    <source>
        <dbReference type="ARBA" id="ARBA00023239"/>
    </source>
</evidence>
<dbReference type="InterPro" id="IPR013785">
    <property type="entry name" value="Aldolase_TIM"/>
</dbReference>
<keyword evidence="2 4" id="KW-0456">Lyase</keyword>
<feature type="binding site" evidence="6">
    <location>
        <position position="213"/>
    </location>
    <ligand>
        <name>pyruvate</name>
        <dbReference type="ChEBI" id="CHEBI:15361"/>
    </ligand>
</feature>
<evidence type="ECO:0000256" key="6">
    <source>
        <dbReference type="PIRSR" id="PIRSR001365-2"/>
    </source>
</evidence>
<sequence length="299" mass="33358">MYNVTEQTQFSGVWCPSITPMDKDGNVDLNGLKKHLQRLTEANIDVILLMGSIGEFASFTLEERLILIREARSMSTLKMVANVSSTCTHDVLMMAQEAYRTGYDAVMILPPYYYGQTAKQLLSYFRHLGRELQGKWFAYNFPARTGCDLTPDLVATLASEFPDFAGIKDTVDCQSHTRSMIQATQAVRSDFAVLSGYDEYYIPNLLAGGAGIISGLNNVMPELFVEAREAFKRGDLAALQEIQQQIGTYMSIYAIGEDFVTTIKTVVSRKFGYCTGVSRNAGGELRESECRTIDEVFVR</sequence>
<evidence type="ECO:0000313" key="8">
    <source>
        <dbReference type="Proteomes" id="UP000243401"/>
    </source>
</evidence>
<evidence type="ECO:0000256" key="5">
    <source>
        <dbReference type="PIRSR" id="PIRSR001365-1"/>
    </source>
</evidence>
<evidence type="ECO:0000256" key="3">
    <source>
        <dbReference type="ARBA" id="ARBA00023270"/>
    </source>
</evidence>
<dbReference type="CDD" id="cd00408">
    <property type="entry name" value="DHDPS-like"/>
    <property type="match status" value="1"/>
</dbReference>
<protein>
    <submittedName>
        <fullName evidence="7">Dihydrodipicolinate synthetase family protein</fullName>
    </submittedName>
</protein>
<keyword evidence="3" id="KW-0704">Schiff base</keyword>
<comment type="caution">
    <text evidence="7">The sequence shown here is derived from an EMBL/GenBank/DDBJ whole genome shotgun (WGS) entry which is preliminary data.</text>
</comment>
<feature type="active site" description="Schiff-base intermediate with substrate" evidence="5">
    <location>
        <position position="168"/>
    </location>
</feature>
<organism evidence="7 8">
    <name type="scientific">Escherichia coli H605</name>
    <dbReference type="NCBI Taxonomy" id="656410"/>
    <lineage>
        <taxon>Bacteria</taxon>
        <taxon>Pseudomonadati</taxon>
        <taxon>Pseudomonadota</taxon>
        <taxon>Gammaproteobacteria</taxon>
        <taxon>Enterobacterales</taxon>
        <taxon>Enterobacteriaceae</taxon>
        <taxon>Escherichia</taxon>
    </lineage>
</organism>
<dbReference type="PIRSF" id="PIRSF001365">
    <property type="entry name" value="DHDPS"/>
    <property type="match status" value="1"/>
</dbReference>
<name>A0AAJ3NV41_ECOLX</name>
<comment type="similarity">
    <text evidence="1 4">Belongs to the DapA family.</text>
</comment>
<dbReference type="SUPFAM" id="SSF51569">
    <property type="entry name" value="Aldolase"/>
    <property type="match status" value="1"/>
</dbReference>
<dbReference type="EMBL" id="ADJX01000012">
    <property type="protein sequence ID" value="OSL44046.1"/>
    <property type="molecule type" value="Genomic_DNA"/>
</dbReference>
<evidence type="ECO:0000256" key="4">
    <source>
        <dbReference type="PIRNR" id="PIRNR001365"/>
    </source>
</evidence>
<evidence type="ECO:0000313" key="7">
    <source>
        <dbReference type="EMBL" id="OSL44046.1"/>
    </source>
</evidence>
<dbReference type="PANTHER" id="PTHR12128:SF66">
    <property type="entry name" value="4-HYDROXY-2-OXOGLUTARATE ALDOLASE, MITOCHONDRIAL"/>
    <property type="match status" value="1"/>
</dbReference>
<gene>
    <name evidence="7" type="ORF">EATG_03940</name>
</gene>
<dbReference type="GO" id="GO:0008840">
    <property type="term" value="F:4-hydroxy-tetrahydrodipicolinate synthase activity"/>
    <property type="evidence" value="ECO:0007669"/>
    <property type="project" value="TreeGrafter"/>
</dbReference>
<dbReference type="AlphaFoldDB" id="A0AAJ3NV41"/>
<accession>A0AAJ3NV41</accession>
<dbReference type="PRINTS" id="PR00146">
    <property type="entry name" value="DHPICSNTHASE"/>
</dbReference>
<dbReference type="PROSITE" id="PS00666">
    <property type="entry name" value="DHDPS_2"/>
    <property type="match status" value="1"/>
</dbReference>
<proteinExistence type="inferred from homology"/>
<feature type="active site" description="Proton donor/acceptor" evidence="5">
    <location>
        <position position="139"/>
    </location>
</feature>
<dbReference type="PANTHER" id="PTHR12128">
    <property type="entry name" value="DIHYDRODIPICOLINATE SYNTHASE"/>
    <property type="match status" value="1"/>
</dbReference>
<dbReference type="InterPro" id="IPR020625">
    <property type="entry name" value="Schiff_base-form_aldolases_AS"/>
</dbReference>
<evidence type="ECO:0000256" key="1">
    <source>
        <dbReference type="ARBA" id="ARBA00007592"/>
    </source>
</evidence>
<dbReference type="GO" id="GO:0044281">
    <property type="term" value="P:small molecule metabolic process"/>
    <property type="evidence" value="ECO:0007669"/>
    <property type="project" value="UniProtKB-ARBA"/>
</dbReference>
<reference evidence="7 8" key="1">
    <citation type="submission" date="2010-04" db="EMBL/GenBank/DDBJ databases">
        <title>The Genome Sequence of Escherichia coli H605.</title>
        <authorList>
            <consortium name="The Broad Institute Genome Sequencing Platform"/>
            <consortium name="The Broad Institute Genome Sequencing Center for Infectious Disease"/>
            <person name="Feldgarden M."/>
            <person name="Gordon D.M."/>
            <person name="Johnson J.R."/>
            <person name="Johnston B.D."/>
            <person name="Young S."/>
            <person name="Zeng Q."/>
            <person name="Koehrsen M."/>
            <person name="Alvarado L."/>
            <person name="Berlin A.M."/>
            <person name="Borenstein D."/>
            <person name="Chapman S.B."/>
            <person name="Chen Z."/>
            <person name="Engels R."/>
            <person name="Freedman E."/>
            <person name="Gellesch M."/>
            <person name="Goldberg J."/>
            <person name="Griggs A."/>
            <person name="Gujja S."/>
            <person name="Heilman E.R."/>
            <person name="Heiman D.I."/>
            <person name="Hepburn T.A."/>
            <person name="Howarth C."/>
            <person name="Jen D."/>
            <person name="Larson L."/>
            <person name="Mehta T."/>
            <person name="Park D."/>
            <person name="Pearson M."/>
            <person name="Richards J."/>
            <person name="Roberts A."/>
            <person name="Saif S."/>
            <person name="Shea T.D."/>
            <person name="Shenoy N."/>
            <person name="Sisk P."/>
            <person name="Stolte C."/>
            <person name="Sykes S.N."/>
            <person name="Walk T."/>
            <person name="White J."/>
            <person name="Yandava C."/>
            <person name="Haas B."/>
            <person name="Henn M.R."/>
            <person name="Nusbaum C."/>
            <person name="Birren B."/>
        </authorList>
    </citation>
    <scope>NUCLEOTIDE SEQUENCE [LARGE SCALE GENOMIC DNA]</scope>
    <source>
        <strain evidence="7 8">H605</strain>
    </source>
</reference>
<dbReference type="Gene3D" id="3.20.20.70">
    <property type="entry name" value="Aldolase class I"/>
    <property type="match status" value="1"/>
</dbReference>